<evidence type="ECO:0000313" key="3">
    <source>
        <dbReference type="Proteomes" id="UP001066276"/>
    </source>
</evidence>
<evidence type="ECO:0000313" key="2">
    <source>
        <dbReference type="EMBL" id="KAJ1181292.1"/>
    </source>
</evidence>
<protein>
    <submittedName>
        <fullName evidence="2">Uncharacterized protein</fullName>
    </submittedName>
</protein>
<organism evidence="2 3">
    <name type="scientific">Pleurodeles waltl</name>
    <name type="common">Iberian ribbed newt</name>
    <dbReference type="NCBI Taxonomy" id="8319"/>
    <lineage>
        <taxon>Eukaryota</taxon>
        <taxon>Metazoa</taxon>
        <taxon>Chordata</taxon>
        <taxon>Craniata</taxon>
        <taxon>Vertebrata</taxon>
        <taxon>Euteleostomi</taxon>
        <taxon>Amphibia</taxon>
        <taxon>Batrachia</taxon>
        <taxon>Caudata</taxon>
        <taxon>Salamandroidea</taxon>
        <taxon>Salamandridae</taxon>
        <taxon>Pleurodelinae</taxon>
        <taxon>Pleurodeles</taxon>
    </lineage>
</organism>
<keyword evidence="1" id="KW-0472">Membrane</keyword>
<keyword evidence="1" id="KW-0812">Transmembrane</keyword>
<dbReference type="AlphaFoldDB" id="A0AAV7U0N0"/>
<name>A0AAV7U0N0_PLEWA</name>
<keyword evidence="1" id="KW-1133">Transmembrane helix</keyword>
<keyword evidence="3" id="KW-1185">Reference proteome</keyword>
<feature type="transmembrane region" description="Helical" evidence="1">
    <location>
        <begin position="54"/>
        <end position="72"/>
    </location>
</feature>
<gene>
    <name evidence="2" type="ORF">NDU88_006500</name>
</gene>
<dbReference type="EMBL" id="JANPWB010000006">
    <property type="protein sequence ID" value="KAJ1181292.1"/>
    <property type="molecule type" value="Genomic_DNA"/>
</dbReference>
<accession>A0AAV7U0N0</accession>
<sequence length="116" mass="12444">MLHLPVSVTSAGGSVGRVLGACASCASSVVAGATLLPRGIRVGRDSVCALSKDTGFVLTYMGVCFIGVSMLHENKISFLKWRGPYHTCISTLEIAARCCECDQNSLKLRRRRLVIQ</sequence>
<dbReference type="Proteomes" id="UP001066276">
    <property type="component" value="Chromosome 3_2"/>
</dbReference>
<reference evidence="2" key="1">
    <citation type="journal article" date="2022" name="bioRxiv">
        <title>Sequencing and chromosome-scale assembly of the giantPleurodeles waltlgenome.</title>
        <authorList>
            <person name="Brown T."/>
            <person name="Elewa A."/>
            <person name="Iarovenko S."/>
            <person name="Subramanian E."/>
            <person name="Araus A.J."/>
            <person name="Petzold A."/>
            <person name="Susuki M."/>
            <person name="Suzuki K.-i.T."/>
            <person name="Hayashi T."/>
            <person name="Toyoda A."/>
            <person name="Oliveira C."/>
            <person name="Osipova E."/>
            <person name="Leigh N.D."/>
            <person name="Simon A."/>
            <person name="Yun M.H."/>
        </authorList>
    </citation>
    <scope>NUCLEOTIDE SEQUENCE</scope>
    <source>
        <strain evidence="2">20211129_DDA</strain>
        <tissue evidence="2">Liver</tissue>
    </source>
</reference>
<evidence type="ECO:0000256" key="1">
    <source>
        <dbReference type="SAM" id="Phobius"/>
    </source>
</evidence>
<comment type="caution">
    <text evidence="2">The sequence shown here is derived from an EMBL/GenBank/DDBJ whole genome shotgun (WGS) entry which is preliminary data.</text>
</comment>
<proteinExistence type="predicted"/>